<keyword evidence="7" id="KW-1185">Reference proteome</keyword>
<accession>A0ABP6AYC6</accession>
<proteinExistence type="inferred from homology"/>
<keyword evidence="3" id="KW-0560">Oxidoreductase</keyword>
<dbReference type="Pfam" id="PF00296">
    <property type="entry name" value="Bac_luciferase"/>
    <property type="match status" value="1"/>
</dbReference>
<reference evidence="7" key="1">
    <citation type="journal article" date="2019" name="Int. J. Syst. Evol. Microbiol.">
        <title>The Global Catalogue of Microorganisms (GCM) 10K type strain sequencing project: providing services to taxonomists for standard genome sequencing and annotation.</title>
        <authorList>
            <consortium name="The Broad Institute Genomics Platform"/>
            <consortium name="The Broad Institute Genome Sequencing Center for Infectious Disease"/>
            <person name="Wu L."/>
            <person name="Ma J."/>
        </authorList>
    </citation>
    <scope>NUCLEOTIDE SEQUENCE [LARGE SCALE GENOMIC DNA]</scope>
    <source>
        <strain evidence="7">JCM 6924</strain>
    </source>
</reference>
<feature type="domain" description="Luciferase-like" evidence="5">
    <location>
        <begin position="25"/>
        <end position="331"/>
    </location>
</feature>
<dbReference type="EMBL" id="BAAATM010000008">
    <property type="protein sequence ID" value="GAA2527916.1"/>
    <property type="molecule type" value="Genomic_DNA"/>
</dbReference>
<comment type="similarity">
    <text evidence="1">Belongs to the bacterial luciferase oxidoreductase family.</text>
</comment>
<evidence type="ECO:0000313" key="6">
    <source>
        <dbReference type="EMBL" id="GAA2527916.1"/>
    </source>
</evidence>
<keyword evidence="4" id="KW-0503">Monooxygenase</keyword>
<sequence length="402" mass="44442">MPTSARHHGVRRHPPITGAPMHTGFGAFLSPLHAPGQDPHLTIRRDLQLVEHLDELNFDECWFGEHHSLSWPTVGAPETMIAALAERTRQIKLANGVVTLPFHHPFHVATRAIMLDHLTRGRYILGVGPGATPNDAHMLGLDLGELKRMAREAIPTVMELVNGEERISEKTDWYTLQDAKMQLPRYSKPGIEIAVSSVGTPNSPQIAGKYGLGLLSFGAPPPGWPAVDLARQWSYAEESAEEHGQTVDRRNWRIAVPLHIAETREEAFRDAREGFGQWLHGYWGEAVGADVLGGLDGVPQSRHLEATVEQGRAVVGSVEDAVEAIRNLQESTGGFGTFLTYVVNWASFEKVKRSFELLATEVAPRFTGTADRGLESVRWSTENRALFPHTEPLRTRLAANAR</sequence>
<evidence type="ECO:0000259" key="5">
    <source>
        <dbReference type="Pfam" id="PF00296"/>
    </source>
</evidence>
<evidence type="ECO:0000256" key="3">
    <source>
        <dbReference type="ARBA" id="ARBA00023002"/>
    </source>
</evidence>
<evidence type="ECO:0000256" key="2">
    <source>
        <dbReference type="ARBA" id="ARBA00022630"/>
    </source>
</evidence>
<gene>
    <name evidence="6" type="ORF">GCM10010423_22960</name>
</gene>
<dbReference type="InterPro" id="IPR036661">
    <property type="entry name" value="Luciferase-like_sf"/>
</dbReference>
<protein>
    <submittedName>
        <fullName evidence="6">LLM class flavin-dependent oxidoreductase</fullName>
    </submittedName>
</protein>
<dbReference type="Gene3D" id="3.20.20.30">
    <property type="entry name" value="Luciferase-like domain"/>
    <property type="match status" value="1"/>
</dbReference>
<organism evidence="6 7">
    <name type="scientific">Streptomyces levis</name>
    <dbReference type="NCBI Taxonomy" id="285566"/>
    <lineage>
        <taxon>Bacteria</taxon>
        <taxon>Bacillati</taxon>
        <taxon>Actinomycetota</taxon>
        <taxon>Actinomycetes</taxon>
        <taxon>Kitasatosporales</taxon>
        <taxon>Streptomycetaceae</taxon>
        <taxon>Streptomyces</taxon>
    </lineage>
</organism>
<name>A0ABP6AYC6_9ACTN</name>
<dbReference type="PANTHER" id="PTHR30137">
    <property type="entry name" value="LUCIFERASE-LIKE MONOOXYGENASE"/>
    <property type="match status" value="1"/>
</dbReference>
<evidence type="ECO:0000313" key="7">
    <source>
        <dbReference type="Proteomes" id="UP001501095"/>
    </source>
</evidence>
<dbReference type="SUPFAM" id="SSF51679">
    <property type="entry name" value="Bacterial luciferase-like"/>
    <property type="match status" value="1"/>
</dbReference>
<evidence type="ECO:0000256" key="1">
    <source>
        <dbReference type="ARBA" id="ARBA00010426"/>
    </source>
</evidence>
<dbReference type="InterPro" id="IPR011251">
    <property type="entry name" value="Luciferase-like_dom"/>
</dbReference>
<dbReference type="Proteomes" id="UP001501095">
    <property type="component" value="Unassembled WGS sequence"/>
</dbReference>
<keyword evidence="2" id="KW-0285">Flavoprotein</keyword>
<dbReference type="PANTHER" id="PTHR30137:SF16">
    <property type="entry name" value="BLL0895 PROTEIN"/>
    <property type="match status" value="1"/>
</dbReference>
<comment type="caution">
    <text evidence="6">The sequence shown here is derived from an EMBL/GenBank/DDBJ whole genome shotgun (WGS) entry which is preliminary data.</text>
</comment>
<dbReference type="InterPro" id="IPR050766">
    <property type="entry name" value="Bact_Lucif_Oxidored"/>
</dbReference>
<evidence type="ECO:0000256" key="4">
    <source>
        <dbReference type="ARBA" id="ARBA00023033"/>
    </source>
</evidence>